<dbReference type="PROSITE" id="PS50112">
    <property type="entry name" value="PAS"/>
    <property type="match status" value="1"/>
</dbReference>
<dbReference type="InterPro" id="IPR036513">
    <property type="entry name" value="STAS_dom_sf"/>
</dbReference>
<dbReference type="InterPro" id="IPR002645">
    <property type="entry name" value="STAS_dom"/>
</dbReference>
<reference evidence="4 5" key="1">
    <citation type="submission" date="2022-11" db="EMBL/GenBank/DDBJ databases">
        <title>Minimal conservation of predation-associated metabolite biosynthetic gene clusters underscores biosynthetic potential of Myxococcota including descriptions for ten novel species: Archangium lansinium sp. nov., Myxococcus landrumus sp. nov., Nannocystis bai.</title>
        <authorList>
            <person name="Ahearne A."/>
            <person name="Stevens C."/>
            <person name="Dowd S."/>
        </authorList>
    </citation>
    <scope>NUCLEOTIDE SEQUENCE [LARGE SCALE GENOMIC DNA]</scope>
    <source>
        <strain evidence="4 5">BB15-2</strain>
    </source>
</reference>
<dbReference type="CDD" id="cd07041">
    <property type="entry name" value="STAS_RsbR_RsbS_like"/>
    <property type="match status" value="1"/>
</dbReference>
<sequence>MSDTSSLEGAPLIVIEADAGLVVTAWNRRAHLVFGTGPSEAVGRGLAELLPLVGASWGESLADSDAAPRVLTVRRGDASWSIEAWTQTLGDGEGRPPGVRIYGHDVGARVTAERTAALETTMLRAIKDNLDIAVWAVDEHGVFVYQDGKAIRDAGIAPHQFVGLNMLEMYKDLGNNPLIERALAGEPARTYGAESHGMFLDTYYIPVTGQPGEPRLIGVTLNVTEAKRVELEMRRKIELIERQQQVIRELATPIIEVWDGVLTMPIVGLVDTARTAEIMDSLLQAVTQTRARFAILDLTGVEVVDTGTASHLIKMIQALRLLGAEGILTGIHPSIAQTIVALGVDLSHVTVHAKLRDALKHCLRAAHRA</sequence>
<feature type="domain" description="STAS" evidence="3">
    <location>
        <begin position="251"/>
        <end position="362"/>
    </location>
</feature>
<evidence type="ECO:0000259" key="2">
    <source>
        <dbReference type="PROSITE" id="PS50112"/>
    </source>
</evidence>
<dbReference type="InterPro" id="IPR000014">
    <property type="entry name" value="PAS"/>
</dbReference>
<dbReference type="Gene3D" id="3.30.750.24">
    <property type="entry name" value="STAS domain"/>
    <property type="match status" value="1"/>
</dbReference>
<evidence type="ECO:0000256" key="1">
    <source>
        <dbReference type="ARBA" id="ARBA00022553"/>
    </source>
</evidence>
<dbReference type="CDD" id="cd00130">
    <property type="entry name" value="PAS"/>
    <property type="match status" value="1"/>
</dbReference>
<dbReference type="InterPro" id="IPR051932">
    <property type="entry name" value="Bact_StressResp_Reg"/>
</dbReference>
<accession>A0ABT5E819</accession>
<dbReference type="Gene3D" id="3.30.450.20">
    <property type="entry name" value="PAS domain"/>
    <property type="match status" value="2"/>
</dbReference>
<dbReference type="Pfam" id="PF08448">
    <property type="entry name" value="PAS_4"/>
    <property type="match status" value="1"/>
</dbReference>
<proteinExistence type="predicted"/>
<dbReference type="PANTHER" id="PTHR33745">
    <property type="entry name" value="RSBT ANTAGONIST PROTEIN RSBS-RELATED"/>
    <property type="match status" value="1"/>
</dbReference>
<dbReference type="PANTHER" id="PTHR33745:SF3">
    <property type="entry name" value="RSBT CO-ANTAGONIST PROTEIN RSBRC"/>
    <property type="match status" value="1"/>
</dbReference>
<dbReference type="Proteomes" id="UP001221686">
    <property type="component" value="Unassembled WGS sequence"/>
</dbReference>
<organism evidence="4 5">
    <name type="scientific">Nannocystis bainbridge</name>
    <dbReference type="NCBI Taxonomy" id="2995303"/>
    <lineage>
        <taxon>Bacteria</taxon>
        <taxon>Pseudomonadati</taxon>
        <taxon>Myxococcota</taxon>
        <taxon>Polyangia</taxon>
        <taxon>Nannocystales</taxon>
        <taxon>Nannocystaceae</taxon>
        <taxon>Nannocystis</taxon>
    </lineage>
</organism>
<gene>
    <name evidence="4" type="ORF">POL25_34245</name>
</gene>
<name>A0ABT5E819_9BACT</name>
<protein>
    <submittedName>
        <fullName evidence="4">STAS domain-containing protein</fullName>
    </submittedName>
</protein>
<dbReference type="InterPro" id="IPR035965">
    <property type="entry name" value="PAS-like_dom_sf"/>
</dbReference>
<feature type="domain" description="PAS" evidence="2">
    <location>
        <begin position="119"/>
        <end position="167"/>
    </location>
</feature>
<comment type="caution">
    <text evidence="4">The sequence shown here is derived from an EMBL/GenBank/DDBJ whole genome shotgun (WGS) entry which is preliminary data.</text>
</comment>
<dbReference type="SUPFAM" id="SSF55785">
    <property type="entry name" value="PYP-like sensor domain (PAS domain)"/>
    <property type="match status" value="2"/>
</dbReference>
<evidence type="ECO:0000313" key="5">
    <source>
        <dbReference type="Proteomes" id="UP001221686"/>
    </source>
</evidence>
<dbReference type="SUPFAM" id="SSF52091">
    <property type="entry name" value="SpoIIaa-like"/>
    <property type="match status" value="1"/>
</dbReference>
<dbReference type="EMBL" id="JAQNDL010000003">
    <property type="protein sequence ID" value="MDC0722018.1"/>
    <property type="molecule type" value="Genomic_DNA"/>
</dbReference>
<keyword evidence="1" id="KW-0597">Phosphoprotein</keyword>
<dbReference type="PROSITE" id="PS50801">
    <property type="entry name" value="STAS"/>
    <property type="match status" value="1"/>
</dbReference>
<dbReference type="Pfam" id="PF01740">
    <property type="entry name" value="STAS"/>
    <property type="match status" value="1"/>
</dbReference>
<evidence type="ECO:0000313" key="4">
    <source>
        <dbReference type="EMBL" id="MDC0722018.1"/>
    </source>
</evidence>
<evidence type="ECO:0000259" key="3">
    <source>
        <dbReference type="PROSITE" id="PS50801"/>
    </source>
</evidence>
<dbReference type="InterPro" id="IPR013656">
    <property type="entry name" value="PAS_4"/>
</dbReference>
<keyword evidence="5" id="KW-1185">Reference proteome</keyword>
<dbReference type="RefSeq" id="WP_272090517.1">
    <property type="nucleotide sequence ID" value="NZ_JAQNDL010000003.1"/>
</dbReference>